<evidence type="ECO:0000313" key="2">
    <source>
        <dbReference type="EMBL" id="KAK3374294.1"/>
    </source>
</evidence>
<comment type="caution">
    <text evidence="2">The sequence shown here is derived from an EMBL/GenBank/DDBJ whole genome shotgun (WGS) entry which is preliminary data.</text>
</comment>
<sequence length="330" mass="36582">MSAPMRSLVTSRLLNNTTFLAHFNAGQQITWVPKRDFSVYDYYKKGRPQITIEKPLNPQTGEGGSYTQKAIPPKVWVPLHFQSAIQAAHAFVEEHAEELKKTDTIEKPSSLSRSIGPSNEGYVVKMFWYIMGPPLEFALEQVKLPGKWHLTLKPEDPYGSKATEDLVKCDIVLKLAYDGKHVRDLAVLDLKAAQNIALSRMSFGKAKSQFETYDEALKSCSATDDTKFKGAAGKLVKQGTAYAEHTKVHDIAFFDWFELLVLELSDMNISSAAPSPVPTAGLVCKAEVINSDIEHAILGFFLKAINKWKTANPNGSPPPSRSTTPTPEKK</sequence>
<keyword evidence="3" id="KW-1185">Reference proteome</keyword>
<accession>A0AAE0N9E0</accession>
<dbReference type="AlphaFoldDB" id="A0AAE0N9E0"/>
<feature type="compositionally biased region" description="Low complexity" evidence="1">
    <location>
        <begin position="321"/>
        <end position="330"/>
    </location>
</feature>
<reference evidence="2" key="1">
    <citation type="journal article" date="2023" name="Mol. Phylogenet. Evol.">
        <title>Genome-scale phylogeny and comparative genomics of the fungal order Sordariales.</title>
        <authorList>
            <person name="Hensen N."/>
            <person name="Bonometti L."/>
            <person name="Westerberg I."/>
            <person name="Brannstrom I.O."/>
            <person name="Guillou S."/>
            <person name="Cros-Aarteil S."/>
            <person name="Calhoun S."/>
            <person name="Haridas S."/>
            <person name="Kuo A."/>
            <person name="Mondo S."/>
            <person name="Pangilinan J."/>
            <person name="Riley R."/>
            <person name="LaButti K."/>
            <person name="Andreopoulos B."/>
            <person name="Lipzen A."/>
            <person name="Chen C."/>
            <person name="Yan M."/>
            <person name="Daum C."/>
            <person name="Ng V."/>
            <person name="Clum A."/>
            <person name="Steindorff A."/>
            <person name="Ohm R.A."/>
            <person name="Martin F."/>
            <person name="Silar P."/>
            <person name="Natvig D.O."/>
            <person name="Lalanne C."/>
            <person name="Gautier V."/>
            <person name="Ament-Velasquez S.L."/>
            <person name="Kruys A."/>
            <person name="Hutchinson M.I."/>
            <person name="Powell A.J."/>
            <person name="Barry K."/>
            <person name="Miller A.N."/>
            <person name="Grigoriev I.V."/>
            <person name="Debuchy R."/>
            <person name="Gladieux P."/>
            <person name="Hiltunen Thoren M."/>
            <person name="Johannesson H."/>
        </authorList>
    </citation>
    <scope>NUCLEOTIDE SEQUENCE</scope>
    <source>
        <strain evidence="2">CBS 958.72</strain>
    </source>
</reference>
<dbReference type="EMBL" id="JAULSN010000004">
    <property type="protein sequence ID" value="KAK3374294.1"/>
    <property type="molecule type" value="Genomic_DNA"/>
</dbReference>
<gene>
    <name evidence="2" type="ORF">B0T24DRAFT_291184</name>
</gene>
<evidence type="ECO:0000313" key="3">
    <source>
        <dbReference type="Proteomes" id="UP001287356"/>
    </source>
</evidence>
<name>A0AAE0N9E0_9PEZI</name>
<proteinExistence type="predicted"/>
<feature type="region of interest" description="Disordered" evidence="1">
    <location>
        <begin position="311"/>
        <end position="330"/>
    </location>
</feature>
<evidence type="ECO:0000256" key="1">
    <source>
        <dbReference type="SAM" id="MobiDB-lite"/>
    </source>
</evidence>
<organism evidence="2 3">
    <name type="scientific">Lasiosphaeria ovina</name>
    <dbReference type="NCBI Taxonomy" id="92902"/>
    <lineage>
        <taxon>Eukaryota</taxon>
        <taxon>Fungi</taxon>
        <taxon>Dikarya</taxon>
        <taxon>Ascomycota</taxon>
        <taxon>Pezizomycotina</taxon>
        <taxon>Sordariomycetes</taxon>
        <taxon>Sordariomycetidae</taxon>
        <taxon>Sordariales</taxon>
        <taxon>Lasiosphaeriaceae</taxon>
        <taxon>Lasiosphaeria</taxon>
    </lineage>
</organism>
<reference evidence="2" key="2">
    <citation type="submission" date="2023-06" db="EMBL/GenBank/DDBJ databases">
        <authorList>
            <consortium name="Lawrence Berkeley National Laboratory"/>
            <person name="Haridas S."/>
            <person name="Hensen N."/>
            <person name="Bonometti L."/>
            <person name="Westerberg I."/>
            <person name="Brannstrom I.O."/>
            <person name="Guillou S."/>
            <person name="Cros-Aarteil S."/>
            <person name="Calhoun S."/>
            <person name="Kuo A."/>
            <person name="Mondo S."/>
            <person name="Pangilinan J."/>
            <person name="Riley R."/>
            <person name="Labutti K."/>
            <person name="Andreopoulos B."/>
            <person name="Lipzen A."/>
            <person name="Chen C."/>
            <person name="Yanf M."/>
            <person name="Daum C."/>
            <person name="Ng V."/>
            <person name="Clum A."/>
            <person name="Steindorff A."/>
            <person name="Ohm R."/>
            <person name="Martin F."/>
            <person name="Silar P."/>
            <person name="Natvig D."/>
            <person name="Lalanne C."/>
            <person name="Gautier V."/>
            <person name="Ament-Velasquez S.L."/>
            <person name="Kruys A."/>
            <person name="Hutchinson M.I."/>
            <person name="Powell A.J."/>
            <person name="Barry K."/>
            <person name="Miller A.N."/>
            <person name="Grigoriev I.V."/>
            <person name="Debuchy R."/>
            <person name="Gladieux P."/>
            <person name="Thoren M.H."/>
            <person name="Johannesson H."/>
        </authorList>
    </citation>
    <scope>NUCLEOTIDE SEQUENCE</scope>
    <source>
        <strain evidence="2">CBS 958.72</strain>
    </source>
</reference>
<protein>
    <submittedName>
        <fullName evidence="2">Uncharacterized protein</fullName>
    </submittedName>
</protein>
<dbReference type="Proteomes" id="UP001287356">
    <property type="component" value="Unassembled WGS sequence"/>
</dbReference>